<accession>D8J9N9</accession>
<dbReference type="Proteomes" id="UP000000390">
    <property type="component" value="Chromosome"/>
</dbReference>
<dbReference type="HOGENOM" id="CLU_917049_0_0_2"/>
<protein>
    <recommendedName>
        <fullName evidence="4">Right handed beta helix domain-containing protein</fullName>
    </recommendedName>
</protein>
<dbReference type="STRING" id="795797.HacjB3_05300"/>
<name>D8J9N9_HALJB</name>
<evidence type="ECO:0000313" key="2">
    <source>
        <dbReference type="EMBL" id="ADJ14451.1"/>
    </source>
</evidence>
<evidence type="ECO:0000256" key="1">
    <source>
        <dbReference type="SAM" id="MobiDB-lite"/>
    </source>
</evidence>
<feature type="region of interest" description="Disordered" evidence="1">
    <location>
        <begin position="248"/>
        <end position="276"/>
    </location>
</feature>
<evidence type="ECO:0008006" key="4">
    <source>
        <dbReference type="Google" id="ProtNLM"/>
    </source>
</evidence>
<proteinExistence type="predicted"/>
<dbReference type="EMBL" id="CP002062">
    <property type="protein sequence ID" value="ADJ14451.1"/>
    <property type="molecule type" value="Genomic_DNA"/>
</dbReference>
<dbReference type="AlphaFoldDB" id="D8J9N9"/>
<dbReference type="PATRIC" id="fig|795797.18.peg.1063"/>
<organism evidence="2 3">
    <name type="scientific">Halalkalicoccus jeotgali (strain DSM 18796 / CECT 7217 / JCM 14584 / KCTC 4019 / B3)</name>
    <dbReference type="NCBI Taxonomy" id="795797"/>
    <lineage>
        <taxon>Archaea</taxon>
        <taxon>Methanobacteriati</taxon>
        <taxon>Methanobacteriota</taxon>
        <taxon>Stenosarchaea group</taxon>
        <taxon>Halobacteria</taxon>
        <taxon>Halobacteriales</taxon>
        <taxon>Halococcaceae</taxon>
        <taxon>Halalkalicoccus</taxon>
    </lineage>
</organism>
<sequence>MRIDGPSWRPEMADGYRLLEQADVIDWPGYEPISRDGTTLSERDDMRSEVFSRGLNARVDGTVRNIEARGFTHAALSFGSRNHTPDVTVSRSMLHNCAVPGYGYGINLYNGTVTSELNYYDATRHAITGFGHPDCGYTCRGDLFGPNAMLTPIDMHNLDENGGEDGDLTAGKFLNTYECTFLARERFATPGWYSRSGCPAIGIRGHPAPGAPGYDTRDCQFVHFEEGDALDQRNVSFPTGWRRSGNEFGGLENWSEGKGAPVNWTGTSPAPSVDRTSGVEKRRASAQAGARCLGAVEAAMRAD</sequence>
<evidence type="ECO:0000313" key="3">
    <source>
        <dbReference type="Proteomes" id="UP000000390"/>
    </source>
</evidence>
<dbReference type="KEGG" id="hje:HacjB3_05300"/>
<reference evidence="2 3" key="1">
    <citation type="journal article" date="2010" name="J. Bacteriol.">
        <title>Complete genome sequence of Halalkalicoccus jeotgali B3(T), an extremely halophilic archaeon.</title>
        <authorList>
            <person name="Roh S.W."/>
            <person name="Nam Y.D."/>
            <person name="Nam S.H."/>
            <person name="Choi S.H."/>
            <person name="Park H.S."/>
            <person name="Bae J.W."/>
        </authorList>
    </citation>
    <scope>NUCLEOTIDE SEQUENCE [LARGE SCALE GENOMIC DNA]</scope>
    <source>
        <strain evidence="3">DSM 18796 / CECT 7217 / JCM 14584 / KCTC 4019 / B3</strain>
    </source>
</reference>
<gene>
    <name evidence="2" type="ordered locus">HacjB3_05300</name>
</gene>